<dbReference type="Proteomes" id="UP000594638">
    <property type="component" value="Unassembled WGS sequence"/>
</dbReference>
<comment type="caution">
    <text evidence="1">The sequence shown here is derived from an EMBL/GenBank/DDBJ whole genome shotgun (WGS) entry which is preliminary data.</text>
</comment>
<accession>A0A8S0QT58</accession>
<reference evidence="1 2" key="1">
    <citation type="submission" date="2019-12" db="EMBL/GenBank/DDBJ databases">
        <authorList>
            <person name="Alioto T."/>
            <person name="Alioto T."/>
            <person name="Gomez Garrido J."/>
        </authorList>
    </citation>
    <scope>NUCLEOTIDE SEQUENCE [LARGE SCALE GENOMIC DNA]</scope>
</reference>
<dbReference type="EMBL" id="CACTIH010001933">
    <property type="protein sequence ID" value="CAA2969157.1"/>
    <property type="molecule type" value="Genomic_DNA"/>
</dbReference>
<sequence>ENPNGDFNFDKKMMKSLRWEMCQVSHISRAKTSSSGHHLVSGVAPKAPEHQNTLGVTMLASNPSYAERVTTLRSTL</sequence>
<organism evidence="1 2">
    <name type="scientific">Olea europaea subsp. europaea</name>
    <dbReference type="NCBI Taxonomy" id="158383"/>
    <lineage>
        <taxon>Eukaryota</taxon>
        <taxon>Viridiplantae</taxon>
        <taxon>Streptophyta</taxon>
        <taxon>Embryophyta</taxon>
        <taxon>Tracheophyta</taxon>
        <taxon>Spermatophyta</taxon>
        <taxon>Magnoliopsida</taxon>
        <taxon>eudicotyledons</taxon>
        <taxon>Gunneridae</taxon>
        <taxon>Pentapetalae</taxon>
        <taxon>asterids</taxon>
        <taxon>lamiids</taxon>
        <taxon>Lamiales</taxon>
        <taxon>Oleaceae</taxon>
        <taxon>Oleeae</taxon>
        <taxon>Olea</taxon>
    </lineage>
</organism>
<gene>
    <name evidence="1" type="ORF">OLEA9_A004394</name>
</gene>
<proteinExistence type="predicted"/>
<dbReference type="Gramene" id="OE9A004394T1">
    <property type="protein sequence ID" value="OE9A004394C1"/>
    <property type="gene ID" value="OE9A004394"/>
</dbReference>
<keyword evidence="2" id="KW-1185">Reference proteome</keyword>
<feature type="non-terminal residue" evidence="1">
    <location>
        <position position="1"/>
    </location>
</feature>
<name>A0A8S0QT58_OLEEU</name>
<evidence type="ECO:0000313" key="2">
    <source>
        <dbReference type="Proteomes" id="UP000594638"/>
    </source>
</evidence>
<feature type="non-terminal residue" evidence="1">
    <location>
        <position position="76"/>
    </location>
</feature>
<protein>
    <submittedName>
        <fullName evidence="1">Uncharacterized protein</fullName>
    </submittedName>
</protein>
<evidence type="ECO:0000313" key="1">
    <source>
        <dbReference type="EMBL" id="CAA2969157.1"/>
    </source>
</evidence>
<dbReference type="AlphaFoldDB" id="A0A8S0QT58"/>